<protein>
    <recommendedName>
        <fullName evidence="3">AAA+ ATPase domain-containing protein</fullName>
    </recommendedName>
</protein>
<sequence>MKPLIEITQKYKSSTRIDSTNIDYKTFIDDFIVHGTVQHTLETLGREYSANSQRAFTITGTYGSGKSTFALFLSSLLSSDKSICRLADAKLKDKNIETTGIKQNFGYKKGWQTIKHVCGMEPPAQAILASVSEAFGVKASQETIDEAQALEALRSLLSSNGDKQDGVIILLDEMGKALDYLAKNNGDLHLFQTLADIIQQSDNPILLIGFLHQSFQDYALSKDIGTQKEWAKVQGRYRDLGFNPTIDESLVLIGDSIGKDKKLYNELVNKRSSSVKAVIQTFKSQAKNSGPISSALPLSPLVSILLGPISRRRFSQNERSLFGFLASQEKHGFREFLTEHYQTLNDELPLYTTSKLWDYLHYNLHHVITSSQDSKPWLEGCDAVYRAQQKGSDLHTSIAKTIGLLTIFGFHHHLYAKEEFIVEYFAALGYPGKDVRSAVADLNDWSIIIFRPQHGAWFIFQGSDIDIHQLTDSKIESLQHGVDWTTVCHSNHAILATRHYHQTGTMRWAKTLVVGKIDKTFESALKSNITPVTGEAFITLLLPANEKIFDQLNKKYANSLPIAIGRTDNIEKLKNAAIEVIALQSIEKDERRIQHDPIAKKELENRSLIAKHTLDSLLIELFNDANWFYKNNKLPKNSLSSTVSNLADQVYTKKIIAINELVNRSKPSGNANSAIRKVMDRILKASDAEDLGFEGDSFPPEKGVYLSCIKGKGFHQKTEEGYRFPSQWDEEAIKANPDTYTLLQDTIIYVKEHSKVGHVTMEDIYALWMRAPYGLTIGLCRLFGLALLKSLEGHLAYYDQDSSGQYIFIPELDEELIDKLYKHPKEAAIRYYEHSQIEGQLIKTLAKATLNNSNAIDDAVILNIAKHIVKIIHKLPAWVKKTSGDIFSSQIGSFGLTSNARDLRNKVISAHDPYELILKELPQVFGVNVEQKNSDELISNKLNAAIEELLSQHAQLLDSFKLLLEEGLAGELNEELKERCQLVLENAQRPKVKELAGRIIQVIDGHQKLEFVISLAAGVVDKNWTDKHLRSAYDELQNLCLQFRRAEAFANAAKGGSVRPVAVITSDENGNYKEYSGFIEASFEKDSEYTKTLQQLQSGVKNLSKEKQVALLSQLMSDIVNTGEKEVSYEG</sequence>
<name>A0ABY6N497_9ALTE</name>
<evidence type="ECO:0008006" key="3">
    <source>
        <dbReference type="Google" id="ProtNLM"/>
    </source>
</evidence>
<dbReference type="Gene3D" id="3.40.50.300">
    <property type="entry name" value="P-loop containing nucleotide triphosphate hydrolases"/>
    <property type="match status" value="1"/>
</dbReference>
<dbReference type="InterPro" id="IPR027417">
    <property type="entry name" value="P-loop_NTPase"/>
</dbReference>
<organism evidence="1 2">
    <name type="scientific">Alkalimarinus alittae</name>
    <dbReference type="NCBI Taxonomy" id="2961619"/>
    <lineage>
        <taxon>Bacteria</taxon>
        <taxon>Pseudomonadati</taxon>
        <taxon>Pseudomonadota</taxon>
        <taxon>Gammaproteobacteria</taxon>
        <taxon>Alteromonadales</taxon>
        <taxon>Alteromonadaceae</taxon>
        <taxon>Alkalimarinus</taxon>
    </lineage>
</organism>
<accession>A0ABY6N497</accession>
<gene>
    <name evidence="1" type="ORF">NKI27_03430</name>
</gene>
<dbReference type="SUPFAM" id="SSF52540">
    <property type="entry name" value="P-loop containing nucleoside triphosphate hydrolases"/>
    <property type="match status" value="1"/>
</dbReference>
<dbReference type="EMBL" id="CP100390">
    <property type="protein sequence ID" value="UZE96817.1"/>
    <property type="molecule type" value="Genomic_DNA"/>
</dbReference>
<evidence type="ECO:0000313" key="2">
    <source>
        <dbReference type="Proteomes" id="UP001163739"/>
    </source>
</evidence>
<reference evidence="1" key="1">
    <citation type="submission" date="2022-06" db="EMBL/GenBank/DDBJ databases">
        <title>Alkalimarinus sp. nov., isolated from gut of a Alitta virens.</title>
        <authorList>
            <person name="Yang A.I."/>
            <person name="Shin N.-R."/>
        </authorList>
    </citation>
    <scope>NUCLEOTIDE SEQUENCE</scope>
    <source>
        <strain evidence="1">A2M4</strain>
    </source>
</reference>
<dbReference type="RefSeq" id="WP_265048302.1">
    <property type="nucleotide sequence ID" value="NZ_CP100390.1"/>
</dbReference>
<keyword evidence="2" id="KW-1185">Reference proteome</keyword>
<proteinExistence type="predicted"/>
<dbReference type="Proteomes" id="UP001163739">
    <property type="component" value="Chromosome"/>
</dbReference>
<evidence type="ECO:0000313" key="1">
    <source>
        <dbReference type="EMBL" id="UZE96817.1"/>
    </source>
</evidence>